<protein>
    <submittedName>
        <fullName evidence="3">Uncharacterized protein LOC109479617</fullName>
    </submittedName>
</protein>
<evidence type="ECO:0000313" key="2">
    <source>
        <dbReference type="Proteomes" id="UP000515135"/>
    </source>
</evidence>
<feature type="region of interest" description="Disordered" evidence="1">
    <location>
        <begin position="1"/>
        <end position="49"/>
    </location>
</feature>
<dbReference type="RefSeq" id="XP_019637163.1">
    <property type="nucleotide sequence ID" value="XM_019781604.1"/>
</dbReference>
<accession>A0A6P4ZK40</accession>
<reference evidence="3" key="1">
    <citation type="submission" date="2025-08" db="UniProtKB">
        <authorList>
            <consortium name="RefSeq"/>
        </authorList>
    </citation>
    <scope>IDENTIFICATION</scope>
    <source>
        <tissue evidence="3">Gonad</tissue>
    </source>
</reference>
<dbReference type="AlphaFoldDB" id="A0A6P4ZK40"/>
<dbReference type="GeneID" id="109479617"/>
<dbReference type="PROSITE" id="PS51257">
    <property type="entry name" value="PROKAR_LIPOPROTEIN"/>
    <property type="match status" value="1"/>
</dbReference>
<keyword evidence="2" id="KW-1185">Reference proteome</keyword>
<dbReference type="OrthoDB" id="10060945at2759"/>
<dbReference type="KEGG" id="bbel:109479617"/>
<evidence type="ECO:0000256" key="1">
    <source>
        <dbReference type="SAM" id="MobiDB-lite"/>
    </source>
</evidence>
<proteinExistence type="predicted"/>
<sequence length="317" mass="36056">MFQYIREEEEEEHPATGPQFIMTGCDNQHRCGADSDESDTVNPTDDSTEDVRVWHWAEEGTPPPRHADCWRLPAGHRPRVPSRAHRKDHRTKCARQTLCHSWPQQATGENVELSDIDFGDSSRDHESHLRGGKASSEVICRKQPIQTYCVPVVQNASGACKLRRTVLAGETSVLCGDQPTQRERRIDKDIEPGTTTDTKRLTDSDPTHSQHETPEEYRAYVKEVRRAGRQNFAKQTADLVRRTLQVGNWEDIVRQIPLANQFLSETIETAKSEAMTIYDKHIQDKGSPQRLYKLQEALVKRAVLSLSKRCKGMSNCT</sequence>
<evidence type="ECO:0000313" key="3">
    <source>
        <dbReference type="RefSeq" id="XP_019637163.1"/>
    </source>
</evidence>
<gene>
    <name evidence="3" type="primary">LOC109479617</name>
</gene>
<dbReference type="Proteomes" id="UP000515135">
    <property type="component" value="Unplaced"/>
</dbReference>
<feature type="region of interest" description="Disordered" evidence="1">
    <location>
        <begin position="180"/>
        <end position="215"/>
    </location>
</feature>
<name>A0A6P4ZK40_BRABE</name>
<organism evidence="2 3">
    <name type="scientific">Branchiostoma belcheri</name>
    <name type="common">Amphioxus</name>
    <dbReference type="NCBI Taxonomy" id="7741"/>
    <lineage>
        <taxon>Eukaryota</taxon>
        <taxon>Metazoa</taxon>
        <taxon>Chordata</taxon>
        <taxon>Cephalochordata</taxon>
        <taxon>Leptocardii</taxon>
        <taxon>Amphioxiformes</taxon>
        <taxon>Branchiostomatidae</taxon>
        <taxon>Branchiostoma</taxon>
    </lineage>
</organism>